<reference evidence="5" key="1">
    <citation type="submission" date="2022-10" db="UniProtKB">
        <authorList>
            <consortium name="WormBaseParasite"/>
        </authorList>
    </citation>
    <scope>IDENTIFICATION</scope>
    <source>
        <strain evidence="5">MHco3</strain>
    </source>
</reference>
<protein>
    <submittedName>
        <fullName evidence="5">Uncharacterized protein</fullName>
    </submittedName>
</protein>
<feature type="chain" id="PRO_5037769583" evidence="3">
    <location>
        <begin position="29"/>
        <end position="111"/>
    </location>
</feature>
<evidence type="ECO:0000313" key="5">
    <source>
        <dbReference type="WBParaSite" id="HCON_00123615-00001"/>
    </source>
</evidence>
<dbReference type="InterPro" id="IPR035957">
    <property type="entry name" value="Crust_neurohorm_sf"/>
</dbReference>
<feature type="disulfide bond" evidence="2">
    <location>
        <begin position="54"/>
        <end position="72"/>
    </location>
</feature>
<keyword evidence="2" id="KW-1015">Disulfide bond</keyword>
<dbReference type="GO" id="GO:0007623">
    <property type="term" value="P:circadian rhythm"/>
    <property type="evidence" value="ECO:0007669"/>
    <property type="project" value="TreeGrafter"/>
</dbReference>
<dbReference type="PANTHER" id="PTHR35981">
    <property type="entry name" value="ION TRANSPORT PEPTIDE, ISOFORM C"/>
    <property type="match status" value="1"/>
</dbReference>
<dbReference type="Gene3D" id="1.10.2010.10">
    <property type="entry name" value="Crustacean CHH/MIH/GIH neurohormone"/>
    <property type="match status" value="1"/>
</dbReference>
<evidence type="ECO:0000256" key="3">
    <source>
        <dbReference type="SAM" id="SignalP"/>
    </source>
</evidence>
<dbReference type="WBParaSite" id="HCON_00123615-00001">
    <property type="protein sequence ID" value="HCON_00123615-00001"/>
    <property type="gene ID" value="HCON_00123615"/>
</dbReference>
<proteinExistence type="inferred from homology"/>
<comment type="similarity">
    <text evidence="1">Belongs to the arthropod CHH/MIH/GIH/VIH hormone family.</text>
</comment>
<feature type="signal peptide" evidence="3">
    <location>
        <begin position="1"/>
        <end position="28"/>
    </location>
</feature>
<accession>A0A912MS92</accession>
<dbReference type="PANTHER" id="PTHR35981:SF10">
    <property type="entry name" value="PROTEIN CBG17645"/>
    <property type="match status" value="1"/>
</dbReference>
<dbReference type="SUPFAM" id="SSF81778">
    <property type="entry name" value="Crustacean CHH/MIH/GIH neurohormone"/>
    <property type="match status" value="1"/>
</dbReference>
<dbReference type="Pfam" id="PF01147">
    <property type="entry name" value="Crust_neurohorm"/>
    <property type="match status" value="1"/>
</dbReference>
<name>A0A912MS92_HAECO</name>
<feature type="disulfide bond" evidence="2">
    <location>
        <begin position="57"/>
        <end position="85"/>
    </location>
</feature>
<evidence type="ECO:0000256" key="2">
    <source>
        <dbReference type="PIRSR" id="PIRSR631098-51"/>
    </source>
</evidence>
<keyword evidence="3" id="KW-0732">Signal</keyword>
<dbReference type="InterPro" id="IPR031098">
    <property type="entry name" value="Crust_neurohorm"/>
</dbReference>
<organism evidence="4 5">
    <name type="scientific">Haemonchus contortus</name>
    <name type="common">Barber pole worm</name>
    <dbReference type="NCBI Taxonomy" id="6289"/>
    <lineage>
        <taxon>Eukaryota</taxon>
        <taxon>Metazoa</taxon>
        <taxon>Ecdysozoa</taxon>
        <taxon>Nematoda</taxon>
        <taxon>Chromadorea</taxon>
        <taxon>Rhabditida</taxon>
        <taxon>Rhabditina</taxon>
        <taxon>Rhabditomorpha</taxon>
        <taxon>Strongyloidea</taxon>
        <taxon>Trichostrongylidae</taxon>
        <taxon>Haemonchus</taxon>
    </lineage>
</organism>
<sequence length="111" mass="12885">LVTTMSSLSTTYMAILLLFVFVNIPTAAQFDQEKQEECPLLEGGPLLEVAERICEFCHEISNHEKPNMRSECRSSCFSSDHFRTCVNIFSSTSTQPRRHIRSRHRIRHIWV</sequence>
<evidence type="ECO:0000256" key="1">
    <source>
        <dbReference type="ARBA" id="ARBA00005447"/>
    </source>
</evidence>
<evidence type="ECO:0000313" key="4">
    <source>
        <dbReference type="Proteomes" id="UP000025227"/>
    </source>
</evidence>
<feature type="disulfide bond" evidence="2">
    <location>
        <begin position="38"/>
        <end position="76"/>
    </location>
</feature>
<dbReference type="OrthoDB" id="6365952at2759"/>
<dbReference type="Proteomes" id="UP000025227">
    <property type="component" value="Unplaced"/>
</dbReference>
<keyword evidence="4" id="KW-1185">Reference proteome</keyword>
<dbReference type="AlphaFoldDB" id="A0A912MS92"/>